<sequence>MTDSGRRDRCRRSDTDDRLGTVWGARSHMGMRRGSGGLLVGVLCVPRWSPAGRGGGKGTPLTERQLHLEVSDWGDLQGGRLIGSTT</sequence>
<keyword evidence="2" id="KW-1185">Reference proteome</keyword>
<name>A0AAV7TBU0_PLEWA</name>
<gene>
    <name evidence="1" type="ORF">NDU88_005872</name>
</gene>
<accession>A0AAV7TBU0</accession>
<comment type="caution">
    <text evidence="1">The sequence shown here is derived from an EMBL/GenBank/DDBJ whole genome shotgun (WGS) entry which is preliminary data.</text>
</comment>
<dbReference type="EMBL" id="JANPWB010000007">
    <property type="protein sequence ID" value="KAJ1174048.1"/>
    <property type="molecule type" value="Genomic_DNA"/>
</dbReference>
<proteinExistence type="predicted"/>
<evidence type="ECO:0000313" key="1">
    <source>
        <dbReference type="EMBL" id="KAJ1174048.1"/>
    </source>
</evidence>
<dbReference type="AlphaFoldDB" id="A0AAV7TBU0"/>
<reference evidence="1" key="1">
    <citation type="journal article" date="2022" name="bioRxiv">
        <title>Sequencing and chromosome-scale assembly of the giantPleurodeles waltlgenome.</title>
        <authorList>
            <person name="Brown T."/>
            <person name="Elewa A."/>
            <person name="Iarovenko S."/>
            <person name="Subramanian E."/>
            <person name="Araus A.J."/>
            <person name="Petzold A."/>
            <person name="Susuki M."/>
            <person name="Suzuki K.-i.T."/>
            <person name="Hayashi T."/>
            <person name="Toyoda A."/>
            <person name="Oliveira C."/>
            <person name="Osipova E."/>
            <person name="Leigh N.D."/>
            <person name="Simon A."/>
            <person name="Yun M.H."/>
        </authorList>
    </citation>
    <scope>NUCLEOTIDE SEQUENCE</scope>
    <source>
        <strain evidence="1">20211129_DDA</strain>
        <tissue evidence="1">Liver</tissue>
    </source>
</reference>
<protein>
    <submittedName>
        <fullName evidence="1">Uncharacterized protein</fullName>
    </submittedName>
</protein>
<dbReference type="Proteomes" id="UP001066276">
    <property type="component" value="Chromosome 4_1"/>
</dbReference>
<organism evidence="1 2">
    <name type="scientific">Pleurodeles waltl</name>
    <name type="common">Iberian ribbed newt</name>
    <dbReference type="NCBI Taxonomy" id="8319"/>
    <lineage>
        <taxon>Eukaryota</taxon>
        <taxon>Metazoa</taxon>
        <taxon>Chordata</taxon>
        <taxon>Craniata</taxon>
        <taxon>Vertebrata</taxon>
        <taxon>Euteleostomi</taxon>
        <taxon>Amphibia</taxon>
        <taxon>Batrachia</taxon>
        <taxon>Caudata</taxon>
        <taxon>Salamandroidea</taxon>
        <taxon>Salamandridae</taxon>
        <taxon>Pleurodelinae</taxon>
        <taxon>Pleurodeles</taxon>
    </lineage>
</organism>
<evidence type="ECO:0000313" key="2">
    <source>
        <dbReference type="Proteomes" id="UP001066276"/>
    </source>
</evidence>